<proteinExistence type="predicted"/>
<gene>
    <name evidence="2" type="ORF">CPELLU_LOCUS236</name>
</gene>
<feature type="transmembrane region" description="Helical" evidence="1">
    <location>
        <begin position="71"/>
        <end position="90"/>
    </location>
</feature>
<accession>A0A9N8YVW2</accession>
<comment type="caution">
    <text evidence="2">The sequence shown here is derived from an EMBL/GenBank/DDBJ whole genome shotgun (WGS) entry which is preliminary data.</text>
</comment>
<feature type="transmembrane region" description="Helical" evidence="1">
    <location>
        <begin position="243"/>
        <end position="262"/>
    </location>
</feature>
<feature type="transmembrane region" description="Helical" evidence="1">
    <location>
        <begin position="44"/>
        <end position="65"/>
    </location>
</feature>
<feature type="transmembrane region" description="Helical" evidence="1">
    <location>
        <begin position="138"/>
        <end position="157"/>
    </location>
</feature>
<dbReference type="EMBL" id="CAJVQA010000056">
    <property type="protein sequence ID" value="CAG8452864.1"/>
    <property type="molecule type" value="Genomic_DNA"/>
</dbReference>
<feature type="transmembrane region" description="Helical" evidence="1">
    <location>
        <begin position="204"/>
        <end position="223"/>
    </location>
</feature>
<sequence length="381" mass="44542">MKDRYSLITEFLEDFPKNHYEDSYEGSSIFKIFFRAIRDTRTLVVAYIWRFILAISFLLYAHIYAYSRNETIAILIIDIINAQISINASLRMALELSDRAIHIILLIIVIILASCSFYIPILLLVLNQNQMDDRRIHLYIFIAVLIIDIIICSLALITRIHSKSRNKSIYSDNEPNKLVIKNYRTSITIIKPEKDLRKLKNAYAYYKASFYGAHLTISTYCLFTAKWCLLTISKIDLTVLYDIIPWSLLLPLCTFLTIFIGARILSNNAIVLDCIIHIFQIIYILHQLLCLPFPPIECNKLALSRTVQKGFEILSLQNFGLQILTFNYSDKSFEELKLHLEYVPADEFEYKDCRDMYGNSLEKDLEEHTKKRPFLMHIPYD</sequence>
<keyword evidence="3" id="KW-1185">Reference proteome</keyword>
<reference evidence="2" key="1">
    <citation type="submission" date="2021-06" db="EMBL/GenBank/DDBJ databases">
        <authorList>
            <person name="Kallberg Y."/>
            <person name="Tangrot J."/>
            <person name="Rosling A."/>
        </authorList>
    </citation>
    <scope>NUCLEOTIDE SEQUENCE</scope>
    <source>
        <strain evidence="2">FL966</strain>
    </source>
</reference>
<dbReference type="AlphaFoldDB" id="A0A9N8YVW2"/>
<evidence type="ECO:0000256" key="1">
    <source>
        <dbReference type="SAM" id="Phobius"/>
    </source>
</evidence>
<name>A0A9N8YVW2_9GLOM</name>
<dbReference type="Proteomes" id="UP000789759">
    <property type="component" value="Unassembled WGS sequence"/>
</dbReference>
<keyword evidence="1" id="KW-1133">Transmembrane helix</keyword>
<feature type="transmembrane region" description="Helical" evidence="1">
    <location>
        <begin position="102"/>
        <end position="126"/>
    </location>
</feature>
<protein>
    <submittedName>
        <fullName evidence="2">21041_t:CDS:1</fullName>
    </submittedName>
</protein>
<evidence type="ECO:0000313" key="3">
    <source>
        <dbReference type="Proteomes" id="UP000789759"/>
    </source>
</evidence>
<keyword evidence="1" id="KW-0812">Transmembrane</keyword>
<keyword evidence="1" id="KW-0472">Membrane</keyword>
<evidence type="ECO:0000313" key="2">
    <source>
        <dbReference type="EMBL" id="CAG8452864.1"/>
    </source>
</evidence>
<dbReference type="OrthoDB" id="2419709at2759"/>
<organism evidence="2 3">
    <name type="scientific">Cetraspora pellucida</name>
    <dbReference type="NCBI Taxonomy" id="1433469"/>
    <lineage>
        <taxon>Eukaryota</taxon>
        <taxon>Fungi</taxon>
        <taxon>Fungi incertae sedis</taxon>
        <taxon>Mucoromycota</taxon>
        <taxon>Glomeromycotina</taxon>
        <taxon>Glomeromycetes</taxon>
        <taxon>Diversisporales</taxon>
        <taxon>Gigasporaceae</taxon>
        <taxon>Cetraspora</taxon>
    </lineage>
</organism>